<dbReference type="AlphaFoldDB" id="A0A6P9DVI9"/>
<dbReference type="PANTHER" id="PTHR11017">
    <property type="entry name" value="LEUCINE-RICH REPEAT-CONTAINING PROTEIN"/>
    <property type="match status" value="1"/>
</dbReference>
<dbReference type="FunFam" id="3.40.50.10140:FF:000007">
    <property type="entry name" value="Disease resistance protein (TIR-NBS-LRR class)"/>
    <property type="match status" value="1"/>
</dbReference>
<dbReference type="RefSeq" id="XP_035539645.1">
    <property type="nucleotide sequence ID" value="XM_035683752.1"/>
</dbReference>
<dbReference type="GO" id="GO:0043531">
    <property type="term" value="F:ADP binding"/>
    <property type="evidence" value="ECO:0007669"/>
    <property type="project" value="InterPro"/>
</dbReference>
<dbReference type="GO" id="GO:0006952">
    <property type="term" value="P:defense response"/>
    <property type="evidence" value="ECO:0007669"/>
    <property type="project" value="InterPro"/>
</dbReference>
<keyword evidence="1" id="KW-0520">NAD</keyword>
<dbReference type="PROSITE" id="PS51450">
    <property type="entry name" value="LRR"/>
    <property type="match status" value="1"/>
</dbReference>
<evidence type="ECO:0000313" key="3">
    <source>
        <dbReference type="Proteomes" id="UP000235220"/>
    </source>
</evidence>
<evidence type="ECO:0000313" key="4">
    <source>
        <dbReference type="RefSeq" id="XP_035539645.1"/>
    </source>
</evidence>
<dbReference type="InParanoid" id="A0A6P9DVI9"/>
<keyword evidence="3" id="KW-1185">Reference proteome</keyword>
<dbReference type="Gene3D" id="3.40.50.300">
    <property type="entry name" value="P-loop containing nucleotide triphosphate hydrolases"/>
    <property type="match status" value="1"/>
</dbReference>
<dbReference type="InterPro" id="IPR000157">
    <property type="entry name" value="TIR_dom"/>
</dbReference>
<dbReference type="SUPFAM" id="SSF52058">
    <property type="entry name" value="L domain-like"/>
    <property type="match status" value="3"/>
</dbReference>
<dbReference type="OrthoDB" id="1433308at2759"/>
<dbReference type="KEGG" id="jre:108992413"/>
<dbReference type="InterPro" id="IPR002182">
    <property type="entry name" value="NB-ARC"/>
</dbReference>
<evidence type="ECO:0000259" key="2">
    <source>
        <dbReference type="PROSITE" id="PS50104"/>
    </source>
</evidence>
<dbReference type="InterPro" id="IPR001611">
    <property type="entry name" value="Leu-rich_rpt"/>
</dbReference>
<dbReference type="SUPFAM" id="SSF52200">
    <property type="entry name" value="Toll/Interleukin receptor TIR domain"/>
    <property type="match status" value="1"/>
</dbReference>
<proteinExistence type="predicted"/>
<accession>A0A6P9DVI9</accession>
<dbReference type="Pfam" id="PF00931">
    <property type="entry name" value="NB-ARC"/>
    <property type="match status" value="1"/>
</dbReference>
<dbReference type="Gene3D" id="3.40.50.10140">
    <property type="entry name" value="Toll/interleukin-1 receptor homology (TIR) domain"/>
    <property type="match status" value="1"/>
</dbReference>
<organism evidence="3 4">
    <name type="scientific">Juglans regia</name>
    <name type="common">English walnut</name>
    <dbReference type="NCBI Taxonomy" id="51240"/>
    <lineage>
        <taxon>Eukaryota</taxon>
        <taxon>Viridiplantae</taxon>
        <taxon>Streptophyta</taxon>
        <taxon>Embryophyta</taxon>
        <taxon>Tracheophyta</taxon>
        <taxon>Spermatophyta</taxon>
        <taxon>Magnoliopsida</taxon>
        <taxon>eudicotyledons</taxon>
        <taxon>Gunneridae</taxon>
        <taxon>Pentapetalae</taxon>
        <taxon>rosids</taxon>
        <taxon>fabids</taxon>
        <taxon>Fagales</taxon>
        <taxon>Juglandaceae</taxon>
        <taxon>Juglans</taxon>
    </lineage>
</organism>
<dbReference type="PRINTS" id="PR00364">
    <property type="entry name" value="DISEASERSIST"/>
</dbReference>
<dbReference type="InterPro" id="IPR035897">
    <property type="entry name" value="Toll_tir_struct_dom_sf"/>
</dbReference>
<dbReference type="Pfam" id="PF00560">
    <property type="entry name" value="LRR_1"/>
    <property type="match status" value="1"/>
</dbReference>
<dbReference type="Proteomes" id="UP000235220">
    <property type="component" value="Chromosome 12"/>
</dbReference>
<gene>
    <name evidence="4" type="primary">LOC108992413</name>
</gene>
<dbReference type="Pfam" id="PF01582">
    <property type="entry name" value="TIR"/>
    <property type="match status" value="1"/>
</dbReference>
<dbReference type="SMART" id="SM00255">
    <property type="entry name" value="TIR"/>
    <property type="match status" value="1"/>
</dbReference>
<dbReference type="GO" id="GO:0007165">
    <property type="term" value="P:signal transduction"/>
    <property type="evidence" value="ECO:0007669"/>
    <property type="project" value="InterPro"/>
</dbReference>
<evidence type="ECO:0000256" key="1">
    <source>
        <dbReference type="ARBA" id="ARBA00023027"/>
    </source>
</evidence>
<dbReference type="SUPFAM" id="SSF52540">
    <property type="entry name" value="P-loop containing nucleoside triphosphate hydrolases"/>
    <property type="match status" value="1"/>
</dbReference>
<name>A0A6P9DVI9_JUGRE</name>
<dbReference type="PANTHER" id="PTHR11017:SF570">
    <property type="entry name" value="DISEASE RESISTANCE PROTEIN (TIR-NBS CLASS)-RELATED"/>
    <property type="match status" value="1"/>
</dbReference>
<reference evidence="4" key="1">
    <citation type="submission" date="2025-08" db="UniProtKB">
        <authorList>
            <consortium name="RefSeq"/>
        </authorList>
    </citation>
    <scope>IDENTIFICATION</scope>
    <source>
        <tissue evidence="4">Leaves</tissue>
    </source>
</reference>
<protein>
    <submittedName>
        <fullName evidence="4">Disease resistance protein RML1A</fullName>
    </submittedName>
</protein>
<dbReference type="InterPro" id="IPR032675">
    <property type="entry name" value="LRR_dom_sf"/>
</dbReference>
<feature type="domain" description="TIR" evidence="2">
    <location>
        <begin position="22"/>
        <end position="187"/>
    </location>
</feature>
<dbReference type="Gene3D" id="3.80.10.10">
    <property type="entry name" value="Ribonuclease Inhibitor"/>
    <property type="match status" value="3"/>
</dbReference>
<dbReference type="PROSITE" id="PS50104">
    <property type="entry name" value="TIR"/>
    <property type="match status" value="1"/>
</dbReference>
<sequence>MAFQSGASSSSSPSSSPPIRSCNHNVFLSFRGEDVRSNFISHLYKALVQRGINTYIDNNLERGEEISSALFKAIEKSMISIIVLSKNYAESKWCLDELLKILDCKEAKKQIILPIFFQVDPSEVRHQNGIFGKSFDKLGDKLKDNAKLLKWKEALEKVAHISGFSSAKFENESECIEKIVQEVSSKLPNRTCLHVANYPIGLESRVEDINMLLRIEFINETRMIGIFGTGGIGKTTTAKEVYNCIADQFEGSCFLANVRENSKPDKGGLVKLQKKILSDILRDPTVEVDDVDRGINLIQEKLCCKKVLLVLDDIDCLDQLQKLSERSDWFGLGSRIIIITRDKHLLVQHDVGNWIYPMNKLDPKDALKLFSWHAFKRDQPDNGFLELTKLALQYAGGLLLALSVGTEQIEGILIDLNQLWEDEDILEDGDMINLPWDDDNMICLGSEVFAKMERLRILIVKIDSEIYLSIKSGLNYLSNELRVLDWPECSLELLPSSFHGEKLVDFNIRNGNIRDLGTGLQSKCVEISSTVIQELPSSITNLIGLYKLYLERCKSLVRLPINIFQLERLKDVKITDCPNFVNFVKEVRHNRQSMPCTQENEISSSMELLSLPSPESNNLCRTLNLSGSGIVSLPPCIEGFVGLSELDLRDCKQLEEIPHLPPNIEKVDARGCSSLKNFLPESNNLSRTYNFSFSLRTLNLSGNCIVSLPPCIEEFVGLSKLDLIDCKQLEEILCLPPNIEEVDARGCSSLKNFLPESNNLSRIDNFSSSLWTLNLCGSGIVSLPPCIKGFVGLSKLDLTDCKQLEEILHLPPNIEEVDAEGCSNLKNFLPESNNLSRIYNFSSCLRTLNLCGSGIVCLPPCIEGFVGLARLYLEDCKQLEEVLHLPPNIEEVDAGGCSSLKNFLPESNNLSQIYNFSSSLRTLNLCGSGIVSLPPCIEGFVGLSELYLSYCNQLEEILHLPPNIEEVLARGCSSLKNFLPESNNLFRTYNFSSSLRTLNLSGSGIISLSPCIEGFVGLSELDLSYCSQLEEILYLPPNIKEVDVRGCVLLERFRHVSTECSFGTPDLKRLTRINLSECNKVEVDVGNNAPDPLLVQEHFREKDSCRILYPGSRIPEWFKYFKETTSYSNSIGIEIDHNAFMCFGHQIVALVLCFVVGRHPLGFENITISINGQSMVSNPHRDFLCPSMDPHRVCLKYIAGNSIDEMLLRSYREGNNMKFTFGSSSKKAIIKSVGVHLIYGNDNFINPIQLSK</sequence>
<dbReference type="GeneID" id="108992413"/>
<dbReference type="InterPro" id="IPR027417">
    <property type="entry name" value="P-loop_NTPase"/>
</dbReference>
<dbReference type="InterPro" id="IPR044974">
    <property type="entry name" value="Disease_R_plants"/>
</dbReference>